<feature type="non-terminal residue" evidence="1">
    <location>
        <position position="69"/>
    </location>
</feature>
<organism evidence="1">
    <name type="scientific">Cyprideis torosa</name>
    <dbReference type="NCBI Taxonomy" id="163714"/>
    <lineage>
        <taxon>Eukaryota</taxon>
        <taxon>Metazoa</taxon>
        <taxon>Ecdysozoa</taxon>
        <taxon>Arthropoda</taxon>
        <taxon>Crustacea</taxon>
        <taxon>Oligostraca</taxon>
        <taxon>Ostracoda</taxon>
        <taxon>Podocopa</taxon>
        <taxon>Podocopida</taxon>
        <taxon>Cytherocopina</taxon>
        <taxon>Cytheroidea</taxon>
        <taxon>Cytherideidae</taxon>
        <taxon>Cyprideis</taxon>
    </lineage>
</organism>
<dbReference type="EMBL" id="OB661220">
    <property type="protein sequence ID" value="CAD7227686.1"/>
    <property type="molecule type" value="Genomic_DNA"/>
</dbReference>
<name>A0A7R8WEZ2_9CRUS</name>
<accession>A0A7R8WEZ2</accession>
<dbReference type="AlphaFoldDB" id="A0A7R8WEZ2"/>
<gene>
    <name evidence="1" type="ORF">CTOB1V02_LOCUS5585</name>
</gene>
<sequence>MDAKLRSSTGKPSSYGIKICVALLNPIMICFVFVNSRMLDPERTLLPVSSHDASALDDRLELMIKTVTG</sequence>
<protein>
    <submittedName>
        <fullName evidence="1">Uncharacterized protein</fullName>
    </submittedName>
</protein>
<evidence type="ECO:0000313" key="1">
    <source>
        <dbReference type="EMBL" id="CAD7227686.1"/>
    </source>
</evidence>
<proteinExistence type="predicted"/>
<reference evidence="1" key="1">
    <citation type="submission" date="2020-11" db="EMBL/GenBank/DDBJ databases">
        <authorList>
            <person name="Tran Van P."/>
        </authorList>
    </citation>
    <scope>NUCLEOTIDE SEQUENCE</scope>
</reference>